<gene>
    <name evidence="8" type="ORF">H9815_11675</name>
</gene>
<accession>A0A9D2J5I3</accession>
<evidence type="ECO:0000256" key="3">
    <source>
        <dbReference type="ARBA" id="ARBA00022989"/>
    </source>
</evidence>
<dbReference type="InterPro" id="IPR000412">
    <property type="entry name" value="ABC_2_transport"/>
</dbReference>
<comment type="subcellular location">
    <subcellularLocation>
        <location evidence="1">Membrane</location>
        <topology evidence="1">Multi-pass membrane protein</topology>
    </subcellularLocation>
</comment>
<proteinExistence type="predicted"/>
<dbReference type="PANTHER" id="PTHR43027:SF2">
    <property type="entry name" value="TRANSPORT PERMEASE PROTEIN"/>
    <property type="match status" value="1"/>
</dbReference>
<sequence>MSIAVEARRPGSRSLMIMVACELKMVLRDTAGLVIPLALPLLIMLMSASAAGGEVVANGRTVLEVFILPLALTMVIATIGIINMPSFLAYYRRAGILRRLAVTPASAAMVLTAQVIVSLAQTLIGVAIAMTVAMVGFGAQLPVDPAAALAVFLLAAAAMYALGMVVAAVAPTPNSAVAIGLIAFFAVGALGGMFGGRDALPEPLARVGELLPFGASIDALGATWAGATPPLEALISMAATVLLGSALAAVLFRWG</sequence>
<reference evidence="8" key="1">
    <citation type="journal article" date="2021" name="PeerJ">
        <title>Extensive microbial diversity within the chicken gut microbiome revealed by metagenomics and culture.</title>
        <authorList>
            <person name="Gilroy R."/>
            <person name="Ravi A."/>
            <person name="Getino M."/>
            <person name="Pursley I."/>
            <person name="Horton D.L."/>
            <person name="Alikhan N.F."/>
            <person name="Baker D."/>
            <person name="Gharbi K."/>
            <person name="Hall N."/>
            <person name="Watson M."/>
            <person name="Adriaenssens E.M."/>
            <person name="Foster-Nyarko E."/>
            <person name="Jarju S."/>
            <person name="Secka A."/>
            <person name="Antonio M."/>
            <person name="Oren A."/>
            <person name="Chaudhuri R.R."/>
            <person name="La Ragione R."/>
            <person name="Hildebrand F."/>
            <person name="Pallen M.J."/>
        </authorList>
    </citation>
    <scope>NUCLEOTIDE SEQUENCE</scope>
    <source>
        <strain evidence="8">ChiGjej4B4-7305</strain>
    </source>
</reference>
<reference evidence="8" key="2">
    <citation type="submission" date="2021-04" db="EMBL/GenBank/DDBJ databases">
        <authorList>
            <person name="Gilroy R."/>
        </authorList>
    </citation>
    <scope>NUCLEOTIDE SEQUENCE</scope>
    <source>
        <strain evidence="8">ChiGjej4B4-7305</strain>
    </source>
</reference>
<keyword evidence="4 6" id="KW-0472">Membrane</keyword>
<dbReference type="GO" id="GO:0140359">
    <property type="term" value="F:ABC-type transporter activity"/>
    <property type="evidence" value="ECO:0007669"/>
    <property type="project" value="InterPro"/>
</dbReference>
<dbReference type="EMBL" id="DXBY01000200">
    <property type="protein sequence ID" value="HIZ36429.1"/>
    <property type="molecule type" value="Genomic_DNA"/>
</dbReference>
<organism evidence="8 9">
    <name type="scientific">Candidatus Ruania gallistercoris</name>
    <dbReference type="NCBI Taxonomy" id="2838746"/>
    <lineage>
        <taxon>Bacteria</taxon>
        <taxon>Bacillati</taxon>
        <taxon>Actinomycetota</taxon>
        <taxon>Actinomycetes</taxon>
        <taxon>Micrococcales</taxon>
        <taxon>Ruaniaceae</taxon>
        <taxon>Ruania</taxon>
    </lineage>
</organism>
<feature type="transmembrane region" description="Helical" evidence="6">
    <location>
        <begin position="233"/>
        <end position="252"/>
    </location>
</feature>
<feature type="transmembrane region" description="Helical" evidence="6">
    <location>
        <begin position="123"/>
        <end position="141"/>
    </location>
</feature>
<dbReference type="InterPro" id="IPR013525">
    <property type="entry name" value="ABC2_TM"/>
</dbReference>
<evidence type="ECO:0000313" key="9">
    <source>
        <dbReference type="Proteomes" id="UP000824037"/>
    </source>
</evidence>
<name>A0A9D2J5I3_9MICO</name>
<feature type="transmembrane region" description="Helical" evidence="6">
    <location>
        <begin position="148"/>
        <end position="170"/>
    </location>
</feature>
<dbReference type="GO" id="GO:0043190">
    <property type="term" value="C:ATP-binding cassette (ABC) transporter complex"/>
    <property type="evidence" value="ECO:0007669"/>
    <property type="project" value="InterPro"/>
</dbReference>
<dbReference type="InterPro" id="IPR052902">
    <property type="entry name" value="ABC-2_transporter"/>
</dbReference>
<evidence type="ECO:0000256" key="1">
    <source>
        <dbReference type="ARBA" id="ARBA00004141"/>
    </source>
</evidence>
<keyword evidence="5" id="KW-0046">Antibiotic resistance</keyword>
<feature type="transmembrane region" description="Helical" evidence="6">
    <location>
        <begin position="66"/>
        <end position="88"/>
    </location>
</feature>
<evidence type="ECO:0000256" key="6">
    <source>
        <dbReference type="SAM" id="Phobius"/>
    </source>
</evidence>
<comment type="caution">
    <text evidence="8">The sequence shown here is derived from an EMBL/GenBank/DDBJ whole genome shotgun (WGS) entry which is preliminary data.</text>
</comment>
<keyword evidence="2 6" id="KW-0812">Transmembrane</keyword>
<dbReference type="PIRSF" id="PIRSF006648">
    <property type="entry name" value="DrrB"/>
    <property type="match status" value="1"/>
</dbReference>
<evidence type="ECO:0000256" key="4">
    <source>
        <dbReference type="ARBA" id="ARBA00023136"/>
    </source>
</evidence>
<evidence type="ECO:0000313" key="8">
    <source>
        <dbReference type="EMBL" id="HIZ36429.1"/>
    </source>
</evidence>
<dbReference type="GO" id="GO:0046677">
    <property type="term" value="P:response to antibiotic"/>
    <property type="evidence" value="ECO:0007669"/>
    <property type="project" value="UniProtKB-KW"/>
</dbReference>
<evidence type="ECO:0000256" key="2">
    <source>
        <dbReference type="ARBA" id="ARBA00022692"/>
    </source>
</evidence>
<dbReference type="PANTHER" id="PTHR43027">
    <property type="entry name" value="DOXORUBICIN RESISTANCE ABC TRANSPORTER PERMEASE PROTEIN DRRC-RELATED"/>
    <property type="match status" value="1"/>
</dbReference>
<protein>
    <submittedName>
        <fullName evidence="8">ABC transporter permease</fullName>
    </submittedName>
</protein>
<keyword evidence="3 6" id="KW-1133">Transmembrane helix</keyword>
<evidence type="ECO:0000259" key="7">
    <source>
        <dbReference type="Pfam" id="PF01061"/>
    </source>
</evidence>
<feature type="domain" description="ABC-2 type transporter transmembrane" evidence="7">
    <location>
        <begin position="15"/>
        <end position="220"/>
    </location>
</feature>
<evidence type="ECO:0000256" key="5">
    <source>
        <dbReference type="ARBA" id="ARBA00023251"/>
    </source>
</evidence>
<feature type="transmembrane region" description="Helical" evidence="6">
    <location>
        <begin position="176"/>
        <end position="195"/>
    </location>
</feature>
<dbReference type="Pfam" id="PF01061">
    <property type="entry name" value="ABC2_membrane"/>
    <property type="match status" value="1"/>
</dbReference>
<dbReference type="AlphaFoldDB" id="A0A9D2J5I3"/>
<dbReference type="Proteomes" id="UP000824037">
    <property type="component" value="Unassembled WGS sequence"/>
</dbReference>